<keyword evidence="1" id="KW-0812">Transmembrane</keyword>
<dbReference type="eggNOG" id="ENOG50344QN">
    <property type="taxonomic scope" value="Bacteria"/>
</dbReference>
<evidence type="ECO:0000256" key="1">
    <source>
        <dbReference type="SAM" id="Phobius"/>
    </source>
</evidence>
<dbReference type="OrthoDB" id="1955552at2"/>
<dbReference type="RefSeq" id="WP_004091568.1">
    <property type="nucleotide sequence ID" value="NZ_AFGF01000005.1"/>
</dbReference>
<dbReference type="Pfam" id="PF20456">
    <property type="entry name" value="DUF6709"/>
    <property type="match status" value="1"/>
</dbReference>
<sequence length="218" mass="23821">MGNLFSAVNRLSLVLLVMGATLISVNYDAFITSFRPPVSFEALLEGQEVNPGSHVAGNVVSAFPPFASETTYTKYKNGSQSKERASGSFYVIPTAKGLIGLKTNENQVAAMDQLVEETLQYSEEGGAPPTTKVYIEGEVLPMEPKLIKYYKEYLKDSGFTATEIKAMGEPLLIQYTVFRNVQLMVAGGIIVILAGIGLIVRRYKQLSAEESEEYNVVS</sequence>
<comment type="caution">
    <text evidence="2">The sequence shown here is derived from an EMBL/GenBank/DDBJ whole genome shotgun (WGS) entry which is preliminary data.</text>
</comment>
<accession>F7NDA3</accession>
<name>F7NDA3_9FIRM</name>
<feature type="transmembrane region" description="Helical" evidence="1">
    <location>
        <begin position="181"/>
        <end position="200"/>
    </location>
</feature>
<keyword evidence="3" id="KW-1185">Reference proteome</keyword>
<protein>
    <submittedName>
        <fullName evidence="2">Uncharacterized protein</fullName>
    </submittedName>
</protein>
<evidence type="ECO:0000313" key="3">
    <source>
        <dbReference type="Proteomes" id="UP000003240"/>
    </source>
</evidence>
<keyword evidence="1" id="KW-1133">Transmembrane helix</keyword>
<organism evidence="2 3">
    <name type="scientific">Acetonema longum DSM 6540</name>
    <dbReference type="NCBI Taxonomy" id="1009370"/>
    <lineage>
        <taxon>Bacteria</taxon>
        <taxon>Bacillati</taxon>
        <taxon>Bacillota</taxon>
        <taxon>Negativicutes</taxon>
        <taxon>Acetonemataceae</taxon>
        <taxon>Acetonema</taxon>
    </lineage>
</organism>
<dbReference type="AlphaFoldDB" id="F7NDA3"/>
<evidence type="ECO:0000313" key="2">
    <source>
        <dbReference type="EMBL" id="EGO65935.1"/>
    </source>
</evidence>
<keyword evidence="1" id="KW-0472">Membrane</keyword>
<gene>
    <name evidence="2" type="ORF">ALO_00050</name>
</gene>
<dbReference type="Proteomes" id="UP000003240">
    <property type="component" value="Unassembled WGS sequence"/>
</dbReference>
<proteinExistence type="predicted"/>
<reference evidence="2 3" key="1">
    <citation type="journal article" date="2011" name="EMBO J.">
        <title>Structural diversity of bacterial flagellar motors.</title>
        <authorList>
            <person name="Chen S."/>
            <person name="Beeby M."/>
            <person name="Murphy G.E."/>
            <person name="Leadbetter J.R."/>
            <person name="Hendrixson D.R."/>
            <person name="Briegel A."/>
            <person name="Li Z."/>
            <person name="Shi J."/>
            <person name="Tocheva E.I."/>
            <person name="Muller A."/>
            <person name="Dobro M.J."/>
            <person name="Jensen G.J."/>
        </authorList>
    </citation>
    <scope>NUCLEOTIDE SEQUENCE [LARGE SCALE GENOMIC DNA]</scope>
    <source>
        <strain evidence="2 3">DSM 6540</strain>
    </source>
</reference>
<dbReference type="InterPro" id="IPR046555">
    <property type="entry name" value="DUF6709"/>
</dbReference>
<dbReference type="EMBL" id="AFGF01000005">
    <property type="protein sequence ID" value="EGO65935.1"/>
    <property type="molecule type" value="Genomic_DNA"/>
</dbReference>